<dbReference type="Proteomes" id="UP001213623">
    <property type="component" value="Chromosome 3"/>
</dbReference>
<evidence type="ECO:0000313" key="10">
    <source>
        <dbReference type="EMBL" id="WFD26742.1"/>
    </source>
</evidence>
<evidence type="ECO:0000256" key="1">
    <source>
        <dbReference type="ARBA" id="ARBA00002689"/>
    </source>
</evidence>
<accession>A0AAF0EHS1</accession>
<comment type="similarity">
    <text evidence="3 9">Belongs to the MICOS complex subunit Mic10 family.</text>
</comment>
<dbReference type="InterPro" id="IPR007512">
    <property type="entry name" value="Mic10"/>
</dbReference>
<dbReference type="GO" id="GO:0061617">
    <property type="term" value="C:MICOS complex"/>
    <property type="evidence" value="ECO:0007669"/>
    <property type="project" value="UniProtKB-UniRule"/>
</dbReference>
<evidence type="ECO:0000256" key="5">
    <source>
        <dbReference type="ARBA" id="ARBA00022792"/>
    </source>
</evidence>
<evidence type="ECO:0000256" key="9">
    <source>
        <dbReference type="RuleBase" id="RU363011"/>
    </source>
</evidence>
<evidence type="ECO:0000256" key="2">
    <source>
        <dbReference type="ARBA" id="ARBA00004434"/>
    </source>
</evidence>
<feature type="transmembrane region" description="Helical" evidence="9">
    <location>
        <begin position="28"/>
        <end position="47"/>
    </location>
</feature>
<keyword evidence="8 9" id="KW-0472">Membrane</keyword>
<name>A0AAF0EHS1_9BASI</name>
<keyword evidence="6 9" id="KW-1133">Transmembrane helix</keyword>
<dbReference type="PANTHER" id="PTHR21304">
    <property type="entry name" value="MICOS COMPLEX SUBUNIT MIC10"/>
    <property type="match status" value="1"/>
</dbReference>
<evidence type="ECO:0000313" key="11">
    <source>
        <dbReference type="Proteomes" id="UP001213623"/>
    </source>
</evidence>
<dbReference type="AlphaFoldDB" id="A0AAF0EHS1"/>
<comment type="function">
    <text evidence="1 9">Component of the MICOS complex, a large protein complex of the mitochondrial inner membrane that plays crucial roles in the maintenance of crista junctions, inner membrane architecture, and formation of contact sites to the outer membrane.</text>
</comment>
<organism evidence="10 11">
    <name type="scientific">Malassezia nana</name>
    <dbReference type="NCBI Taxonomy" id="180528"/>
    <lineage>
        <taxon>Eukaryota</taxon>
        <taxon>Fungi</taxon>
        <taxon>Dikarya</taxon>
        <taxon>Basidiomycota</taxon>
        <taxon>Ustilaginomycotina</taxon>
        <taxon>Malasseziomycetes</taxon>
        <taxon>Malasseziales</taxon>
        <taxon>Malasseziaceae</taxon>
        <taxon>Malassezia</taxon>
    </lineage>
</organism>
<keyword evidence="7 9" id="KW-0496">Mitochondrion</keyword>
<protein>
    <recommendedName>
        <fullName evidence="9">MICOS complex subunit MIC10</fullName>
    </recommendedName>
</protein>
<keyword evidence="5 9" id="KW-0999">Mitochondrion inner membrane</keyword>
<comment type="subunit">
    <text evidence="9">Component of the mitochondrial contact site and cristae organizing system (MICOS) complex.</text>
</comment>
<evidence type="ECO:0000256" key="8">
    <source>
        <dbReference type="ARBA" id="ARBA00023136"/>
    </source>
</evidence>
<dbReference type="PANTHER" id="PTHR21304:SF0">
    <property type="entry name" value="MICOS COMPLEX SUBUNIT MIC10"/>
    <property type="match status" value="1"/>
</dbReference>
<dbReference type="EMBL" id="CP119894">
    <property type="protein sequence ID" value="WFD26742.1"/>
    <property type="molecule type" value="Genomic_DNA"/>
</dbReference>
<evidence type="ECO:0000256" key="7">
    <source>
        <dbReference type="ARBA" id="ARBA00023128"/>
    </source>
</evidence>
<keyword evidence="11" id="KW-1185">Reference proteome</keyword>
<proteinExistence type="inferred from homology"/>
<evidence type="ECO:0000256" key="4">
    <source>
        <dbReference type="ARBA" id="ARBA00022692"/>
    </source>
</evidence>
<comment type="subcellular location">
    <subcellularLocation>
        <location evidence="2 9">Mitochondrion inner membrane</location>
        <topology evidence="2 9">Single-pass membrane protein</topology>
    </subcellularLocation>
</comment>
<reference evidence="10" key="1">
    <citation type="submission" date="2023-03" db="EMBL/GenBank/DDBJ databases">
        <title>Mating type loci evolution in Malassezia.</title>
        <authorList>
            <person name="Coelho M.A."/>
        </authorList>
    </citation>
    <scope>NUCLEOTIDE SEQUENCE</scope>
    <source>
        <strain evidence="10">CBS 9557</strain>
    </source>
</reference>
<evidence type="ECO:0000256" key="3">
    <source>
        <dbReference type="ARBA" id="ARBA00006792"/>
    </source>
</evidence>
<keyword evidence="4 9" id="KW-0812">Transmembrane</keyword>
<gene>
    <name evidence="10" type="primary">MIC10</name>
    <name evidence="10" type="ORF">MNAN1_001727</name>
</gene>
<sequence>MSGSDKAPGRLASEDVLNKKMDLCLSNAIVKTGIGFSAGVVFSVLFLRRRSWPLWLGTGFGLGASYADCERSFNPVAVPGVRILPAGRREAPETSFGALQQRVGELLGASREKAADAIDQSSDLRASAHERFAELSQQGKEVIEKQVQQLQTKTQNLADKIVESGKDVANNVTPSTDDKKVRVV</sequence>
<evidence type="ECO:0000256" key="6">
    <source>
        <dbReference type="ARBA" id="ARBA00022989"/>
    </source>
</evidence>
<dbReference type="Pfam" id="PF04418">
    <property type="entry name" value="DUF543"/>
    <property type="match status" value="1"/>
</dbReference>